<dbReference type="RefSeq" id="WP_066665791.1">
    <property type="nucleotide sequence ID" value="NZ_CBCSCL010000020.1"/>
</dbReference>
<dbReference type="InterPro" id="IPR009663">
    <property type="entry name" value="PAP_PilO"/>
</dbReference>
<keyword evidence="1" id="KW-0175">Coiled coil</keyword>
<keyword evidence="3" id="KW-0614">Plasmid</keyword>
<gene>
    <name evidence="3" type="ORF">BAU07_26120</name>
</gene>
<evidence type="ECO:0000313" key="4">
    <source>
        <dbReference type="Proteomes" id="UP000091926"/>
    </source>
</evidence>
<keyword evidence="4" id="KW-1185">Reference proteome</keyword>
<dbReference type="EMBL" id="CP016173">
    <property type="protein sequence ID" value="ANN80809.1"/>
    <property type="molecule type" value="Genomic_DNA"/>
</dbReference>
<proteinExistence type="predicted"/>
<feature type="transmembrane region" description="Helical" evidence="2">
    <location>
        <begin position="190"/>
        <end position="211"/>
    </location>
</feature>
<feature type="coiled-coil region" evidence="1">
    <location>
        <begin position="214"/>
        <end position="242"/>
    </location>
</feature>
<dbReference type="Proteomes" id="UP000091926">
    <property type="component" value="Plasmid unnamed1"/>
</dbReference>
<dbReference type="Pfam" id="PF06864">
    <property type="entry name" value="PAP_PilO"/>
    <property type="match status" value="1"/>
</dbReference>
<name>A0A193GN62_9BORD</name>
<evidence type="ECO:0000256" key="1">
    <source>
        <dbReference type="SAM" id="Coils"/>
    </source>
</evidence>
<evidence type="ECO:0008006" key="5">
    <source>
        <dbReference type="Google" id="ProtNLM"/>
    </source>
</evidence>
<evidence type="ECO:0000256" key="2">
    <source>
        <dbReference type="SAM" id="Phobius"/>
    </source>
</evidence>
<keyword evidence="2" id="KW-0472">Membrane</keyword>
<reference evidence="3 4" key="1">
    <citation type="submission" date="2016-06" db="EMBL/GenBank/DDBJ databases">
        <title>Complete genome sequences of Bordetella bronchialis and Bordetella flabilis.</title>
        <authorList>
            <person name="LiPuma J.J."/>
            <person name="Spilker T."/>
        </authorList>
    </citation>
    <scope>NUCLEOTIDE SEQUENCE [LARGE SCALE GENOMIC DNA]</scope>
    <source>
        <strain evidence="3 4">AU10664</strain>
        <plasmid evidence="3 4">unnamed1</plasmid>
    </source>
</reference>
<evidence type="ECO:0000313" key="3">
    <source>
        <dbReference type="EMBL" id="ANN80809.1"/>
    </source>
</evidence>
<dbReference type="AlphaFoldDB" id="A0A193GN62"/>
<sequence>MSRHDTLDAEPNDKGGVTVLSINGRKFVVGLRWQALKSSVNFMREARLFGKEHGMDIVVIREGLIIQGGFVSKKSGVTKEMYSAASVLTDVLGQSWLSVFQLAEDLFYLVAADKNAVIPDSDFIGTEARVRQRMMELNSMFEWSDDQIIAPESWSFAGTEKKLESLLTPQNAKKKHKLKQLTFGLSKREWLRIGGLVAVAGAVGVGAWTYYQMAARAERERIRQAQEAHRAELARLDAEQRRLIASTSLTRPWTLKPRSSQMLHLCQEAIYSLPISIGGWAFEKATCKPSMLDATYERKTGASNVDYLTEFSRVFPTGDVKTLINNDNTATFSLAMNMSPGGDELNQMRKNVRDVFVSHFQRIDLPFKVDAKESELIVPEFLPNGAPWPKNAAPPAPTWNTYAFVFESADIPSNILSGLPEDGIRVAIIEAQFKEESASFSWKTVGELYGLR</sequence>
<keyword evidence="2" id="KW-0812">Transmembrane</keyword>
<dbReference type="KEGG" id="bfz:BAU07_26120"/>
<protein>
    <recommendedName>
        <fullName evidence="5">Pilus assembly protein</fullName>
    </recommendedName>
</protein>
<geneLocation type="plasmid" evidence="3 4">
    <name>unnamed1</name>
</geneLocation>
<keyword evidence="2" id="KW-1133">Transmembrane helix</keyword>
<dbReference type="OrthoDB" id="6451163at2"/>
<organism evidence="3 4">
    <name type="scientific">Bordetella flabilis</name>
    <dbReference type="NCBI Taxonomy" id="463014"/>
    <lineage>
        <taxon>Bacteria</taxon>
        <taxon>Pseudomonadati</taxon>
        <taxon>Pseudomonadota</taxon>
        <taxon>Betaproteobacteria</taxon>
        <taxon>Burkholderiales</taxon>
        <taxon>Alcaligenaceae</taxon>
        <taxon>Bordetella</taxon>
    </lineage>
</organism>
<accession>A0A193GN62</accession>